<gene>
    <name evidence="10" type="ORF">SAMN05421747_108155</name>
</gene>
<feature type="domain" description="3-hydroxyacyl-CoA dehydrogenase C-terminal" evidence="8">
    <location>
        <begin position="223"/>
        <end position="322"/>
    </location>
</feature>
<accession>A0A1I1IEZ7</accession>
<evidence type="ECO:0000256" key="6">
    <source>
        <dbReference type="ARBA" id="ARBA00023098"/>
    </source>
</evidence>
<keyword evidence="6" id="KW-0443">Lipid metabolism</keyword>
<dbReference type="PANTHER" id="PTHR48075">
    <property type="entry name" value="3-HYDROXYACYL-COA DEHYDROGENASE FAMILY PROTEIN"/>
    <property type="match status" value="1"/>
</dbReference>
<dbReference type="InterPro" id="IPR006108">
    <property type="entry name" value="3HC_DH_C"/>
</dbReference>
<dbReference type="SUPFAM" id="SSF48179">
    <property type="entry name" value="6-phosphogluconate dehydrogenase C-terminal domain-like"/>
    <property type="match status" value="2"/>
</dbReference>
<dbReference type="CDD" id="cd06558">
    <property type="entry name" value="crotonase-like"/>
    <property type="match status" value="1"/>
</dbReference>
<feature type="domain" description="3-hydroxyacyl-CoA dehydrogenase NAD binding" evidence="9">
    <location>
        <begin position="22"/>
        <end position="220"/>
    </location>
</feature>
<dbReference type="SUPFAM" id="SSF52096">
    <property type="entry name" value="ClpP/crotonase"/>
    <property type="match status" value="1"/>
</dbReference>
<dbReference type="InterPro" id="IPR029045">
    <property type="entry name" value="ClpP/crotonase-like_dom_sf"/>
</dbReference>
<dbReference type="Pfam" id="PF00725">
    <property type="entry name" value="3HCDH"/>
    <property type="match status" value="2"/>
</dbReference>
<dbReference type="EMBL" id="FOLL01000008">
    <property type="protein sequence ID" value="SFC32828.1"/>
    <property type="molecule type" value="Genomic_DNA"/>
</dbReference>
<dbReference type="Gene3D" id="3.90.226.10">
    <property type="entry name" value="2-enoyl-CoA Hydratase, Chain A, domain 1"/>
    <property type="match status" value="1"/>
</dbReference>
<dbReference type="GO" id="GO:0006635">
    <property type="term" value="P:fatty acid beta-oxidation"/>
    <property type="evidence" value="ECO:0007669"/>
    <property type="project" value="UniProtKB-UniPathway"/>
</dbReference>
<protein>
    <submittedName>
        <fullName evidence="10">3-hydroxyacyl-CoA dehydrogenase</fullName>
    </submittedName>
</protein>
<dbReference type="InterPro" id="IPR036291">
    <property type="entry name" value="NAD(P)-bd_dom_sf"/>
</dbReference>
<dbReference type="AlphaFoldDB" id="A0A1I1IEZ7"/>
<keyword evidence="11" id="KW-1185">Reference proteome</keyword>
<dbReference type="Pfam" id="PF02737">
    <property type="entry name" value="3HCDH_N"/>
    <property type="match status" value="1"/>
</dbReference>
<dbReference type="STRING" id="623281.SAMN05421747_108155"/>
<evidence type="ECO:0000313" key="10">
    <source>
        <dbReference type="EMBL" id="SFC32828.1"/>
    </source>
</evidence>
<evidence type="ECO:0000256" key="7">
    <source>
        <dbReference type="ARBA" id="ARBA00049556"/>
    </source>
</evidence>
<reference evidence="10 11" key="1">
    <citation type="submission" date="2016-10" db="EMBL/GenBank/DDBJ databases">
        <authorList>
            <person name="de Groot N.N."/>
        </authorList>
    </citation>
    <scope>NUCLEOTIDE SEQUENCE [LARGE SCALE GENOMIC DNA]</scope>
    <source>
        <strain evidence="10 11">DSM 22900</strain>
    </source>
</reference>
<dbReference type="PANTHER" id="PTHR48075:SF7">
    <property type="entry name" value="3-HYDROXYACYL-COA DEHYDROGENASE-RELATED"/>
    <property type="match status" value="1"/>
</dbReference>
<evidence type="ECO:0000256" key="1">
    <source>
        <dbReference type="ARBA" id="ARBA00005005"/>
    </source>
</evidence>
<dbReference type="InterPro" id="IPR006176">
    <property type="entry name" value="3-OHacyl-CoA_DH_NAD-bd"/>
</dbReference>
<evidence type="ECO:0000256" key="4">
    <source>
        <dbReference type="ARBA" id="ARBA00023002"/>
    </source>
</evidence>
<evidence type="ECO:0000313" key="11">
    <source>
        <dbReference type="Proteomes" id="UP000199577"/>
    </source>
</evidence>
<comment type="catalytic activity">
    <reaction evidence="7">
        <text>a (3S)-3-hydroxyacyl-CoA + NAD(+) = a 3-oxoacyl-CoA + NADH + H(+)</text>
        <dbReference type="Rhea" id="RHEA:22432"/>
        <dbReference type="ChEBI" id="CHEBI:15378"/>
        <dbReference type="ChEBI" id="CHEBI:57318"/>
        <dbReference type="ChEBI" id="CHEBI:57540"/>
        <dbReference type="ChEBI" id="CHEBI:57945"/>
        <dbReference type="ChEBI" id="CHEBI:90726"/>
        <dbReference type="EC" id="1.1.1.35"/>
    </reaction>
</comment>
<dbReference type="Proteomes" id="UP000199577">
    <property type="component" value="Unassembled WGS sequence"/>
</dbReference>
<evidence type="ECO:0000259" key="8">
    <source>
        <dbReference type="Pfam" id="PF00725"/>
    </source>
</evidence>
<proteinExistence type="predicted"/>
<evidence type="ECO:0000259" key="9">
    <source>
        <dbReference type="Pfam" id="PF02737"/>
    </source>
</evidence>
<dbReference type="GO" id="GO:0003857">
    <property type="term" value="F:(3S)-3-hydroxyacyl-CoA dehydrogenase (NAD+) activity"/>
    <property type="evidence" value="ECO:0007669"/>
    <property type="project" value="UniProtKB-EC"/>
</dbReference>
<keyword evidence="4" id="KW-0560">Oxidoreductase</keyword>
<evidence type="ECO:0000256" key="5">
    <source>
        <dbReference type="ARBA" id="ARBA00023027"/>
    </source>
</evidence>
<name>A0A1I1IEZ7_9SPHI</name>
<keyword evidence="5" id="KW-0520">NAD</keyword>
<evidence type="ECO:0000256" key="3">
    <source>
        <dbReference type="ARBA" id="ARBA00022963"/>
    </source>
</evidence>
<dbReference type="UniPathway" id="UPA00659"/>
<comment type="pathway">
    <text evidence="1">Lipid metabolism; fatty acid beta-oxidation.</text>
</comment>
<dbReference type="Pfam" id="PF00378">
    <property type="entry name" value="ECH_1"/>
    <property type="match status" value="1"/>
</dbReference>
<keyword evidence="2" id="KW-0276">Fatty acid metabolism</keyword>
<organism evidence="10 11">
    <name type="scientific">Parapedobacter composti</name>
    <dbReference type="NCBI Taxonomy" id="623281"/>
    <lineage>
        <taxon>Bacteria</taxon>
        <taxon>Pseudomonadati</taxon>
        <taxon>Bacteroidota</taxon>
        <taxon>Sphingobacteriia</taxon>
        <taxon>Sphingobacteriales</taxon>
        <taxon>Sphingobacteriaceae</taxon>
        <taxon>Parapedobacter</taxon>
    </lineage>
</organism>
<dbReference type="InterPro" id="IPR008927">
    <property type="entry name" value="6-PGluconate_DH-like_C_sf"/>
</dbReference>
<feature type="domain" description="3-hydroxyacyl-CoA dehydrogenase C-terminal" evidence="8">
    <location>
        <begin position="378"/>
        <end position="462"/>
    </location>
</feature>
<sequence length="823" mass="91400">MDLRHETSDMRHQIVDKRRIKKIAVLGSGVMGSRIACHFANIGVEVLLLDIVPRELTPQEEAKGLTFDSRVVRNRIVNQSLENALKSNPSPVFSKKNAKLITTGNFDDDMGGIASADWVIEVVVERLDIKREVFDKVEIHRTPGTLITSNTSGIPIHLMAEGRSADFKAHFCGTHFFNPPRYLRLLEIIPTADTKPEVVDFLMHYGDKFLGKTTVLCKDTPAFIGNRVGVYSMLALTHLVEQLDLTVEEVDKFTGPAMGHPKSATFRTADVVGLDTLVNVANGLAENAKDDEAGGVFQLPGYIRQMVENKWLGEKSGQGFYKKIKDEQGNSEILALDLKSLEYRKQEKVKAGTLEATKAVEDIRKRMKVYEQGTDKAGMFFRAMHYPLFEYVSRRVPEITDEFFRIDDAMRAGFGWELGPFEVWDALGVRETVEKIKAEEKRVPGHSGEVADWVREMLDAGHDSFYKVENGIRYYYDIGAQSYKPIPGTGDFIILDNIRGQKTVWKNSGVTVTDLGDGILNAEFHTKMNTIGGDVIQGLHKAIELAEKDFRGLVIGNDGANFSAGANIGMIFMMAVEQDYDELNMAVKTFQQTSMRLRYSSIPVVAAPFALTLGGGCEFSMHADFVQLHAETYMGLVEFGVGVIPGGGGSKEFALRASDEFKEGQIEQQVLRERFLTIGQAKVSTSAVEAFELGYLQEGKYAVSMNRNRLLADAKAKAIELAEAGYTQPAPRKDIKVLGKQGLGIVYAGANSMRAGNYISEHDQKISEKLGWVLCGGDLSAPTEVSEEYLLDLEREAFLSLCGERKTLERIQHMLTKGKPLRN</sequence>
<dbReference type="Gene3D" id="3.40.50.720">
    <property type="entry name" value="NAD(P)-binding Rossmann-like Domain"/>
    <property type="match status" value="1"/>
</dbReference>
<keyword evidence="3" id="KW-0442">Lipid degradation</keyword>
<dbReference type="GO" id="GO:0070403">
    <property type="term" value="F:NAD+ binding"/>
    <property type="evidence" value="ECO:0007669"/>
    <property type="project" value="InterPro"/>
</dbReference>
<evidence type="ECO:0000256" key="2">
    <source>
        <dbReference type="ARBA" id="ARBA00022832"/>
    </source>
</evidence>
<dbReference type="Gene3D" id="1.10.1040.50">
    <property type="match status" value="1"/>
</dbReference>
<dbReference type="SUPFAM" id="SSF51735">
    <property type="entry name" value="NAD(P)-binding Rossmann-fold domains"/>
    <property type="match status" value="1"/>
</dbReference>
<dbReference type="InterPro" id="IPR001753">
    <property type="entry name" value="Enoyl-CoA_hydra/iso"/>
</dbReference>